<dbReference type="InterPro" id="IPR051413">
    <property type="entry name" value="K/Na_HCN_channel"/>
</dbReference>
<dbReference type="SUPFAM" id="SSF51206">
    <property type="entry name" value="cAMP-binding domain-like"/>
    <property type="match status" value="1"/>
</dbReference>
<feature type="transmembrane region" description="Helical" evidence="5">
    <location>
        <begin position="280"/>
        <end position="303"/>
    </location>
</feature>
<evidence type="ECO:0000313" key="8">
    <source>
        <dbReference type="Proteomes" id="UP000601435"/>
    </source>
</evidence>
<evidence type="ECO:0000313" key="7">
    <source>
        <dbReference type="EMBL" id="CAE7240401.1"/>
    </source>
</evidence>
<comment type="caution">
    <text evidence="7">The sequence shown here is derived from an EMBL/GenBank/DDBJ whole genome shotgun (WGS) entry which is preliminary data.</text>
</comment>
<feature type="domain" description="Ion transport" evidence="6">
    <location>
        <begin position="60"/>
        <end position="299"/>
    </location>
</feature>
<keyword evidence="4 5" id="KW-0472">Membrane</keyword>
<organism evidence="7 8">
    <name type="scientific">Symbiodinium necroappetens</name>
    <dbReference type="NCBI Taxonomy" id="1628268"/>
    <lineage>
        <taxon>Eukaryota</taxon>
        <taxon>Sar</taxon>
        <taxon>Alveolata</taxon>
        <taxon>Dinophyceae</taxon>
        <taxon>Suessiales</taxon>
        <taxon>Symbiodiniaceae</taxon>
        <taxon>Symbiodinium</taxon>
    </lineage>
</organism>
<keyword evidence="8" id="KW-1185">Reference proteome</keyword>
<dbReference type="Pfam" id="PF00520">
    <property type="entry name" value="Ion_trans"/>
    <property type="match status" value="1"/>
</dbReference>
<dbReference type="OrthoDB" id="421226at2759"/>
<dbReference type="GO" id="GO:0035725">
    <property type="term" value="P:sodium ion transmembrane transport"/>
    <property type="evidence" value="ECO:0007669"/>
    <property type="project" value="TreeGrafter"/>
</dbReference>
<name>A0A812LFS8_9DINO</name>
<evidence type="ECO:0000256" key="4">
    <source>
        <dbReference type="ARBA" id="ARBA00023136"/>
    </source>
</evidence>
<dbReference type="SUPFAM" id="SSF81324">
    <property type="entry name" value="Voltage-gated potassium channels"/>
    <property type="match status" value="1"/>
</dbReference>
<gene>
    <name evidence="7" type="primary">Hcn3</name>
    <name evidence="7" type="ORF">SNEC2469_LOCUS4301</name>
</gene>
<comment type="subcellular location">
    <subcellularLocation>
        <location evidence="1">Membrane</location>
        <topology evidence="1">Multi-pass membrane protein</topology>
    </subcellularLocation>
</comment>
<keyword evidence="3 5" id="KW-1133">Transmembrane helix</keyword>
<dbReference type="InterPro" id="IPR005821">
    <property type="entry name" value="Ion_trans_dom"/>
</dbReference>
<evidence type="ECO:0000256" key="3">
    <source>
        <dbReference type="ARBA" id="ARBA00022989"/>
    </source>
</evidence>
<proteinExistence type="predicted"/>
<dbReference type="EMBL" id="CAJNJA010008786">
    <property type="protein sequence ID" value="CAE7240401.1"/>
    <property type="molecule type" value="Genomic_DNA"/>
</dbReference>
<reference evidence="7" key="1">
    <citation type="submission" date="2021-02" db="EMBL/GenBank/DDBJ databases">
        <authorList>
            <person name="Dougan E. K."/>
            <person name="Rhodes N."/>
            <person name="Thang M."/>
            <person name="Chan C."/>
        </authorList>
    </citation>
    <scope>NUCLEOTIDE SEQUENCE</scope>
</reference>
<dbReference type="AlphaFoldDB" id="A0A812LFS8"/>
<feature type="non-terminal residue" evidence="7">
    <location>
        <position position="1"/>
    </location>
</feature>
<accession>A0A812LFS8</accession>
<evidence type="ECO:0000256" key="2">
    <source>
        <dbReference type="ARBA" id="ARBA00022692"/>
    </source>
</evidence>
<dbReference type="PANTHER" id="PTHR45689">
    <property type="entry name" value="I[[H]] CHANNEL, ISOFORM E"/>
    <property type="match status" value="1"/>
</dbReference>
<keyword evidence="2 5" id="KW-0812">Transmembrane</keyword>
<feature type="transmembrane region" description="Helical" evidence="5">
    <location>
        <begin position="93"/>
        <end position="111"/>
    </location>
</feature>
<dbReference type="Proteomes" id="UP000601435">
    <property type="component" value="Unassembled WGS sequence"/>
</dbReference>
<protein>
    <submittedName>
        <fullName evidence="7">Hcn3 protein</fullName>
    </submittedName>
</protein>
<dbReference type="InterPro" id="IPR018490">
    <property type="entry name" value="cNMP-bd_dom_sf"/>
</dbReference>
<sequence length="552" mass="62932">MKDAWLLLNREKSRFYTKENSLSGPMFIKAGLLSVSSDSSTKVTSRRCISPPWSRWRISWDVTGGLLLLHDFVALPIAVFQPPPTPFGFAMEWLSAVFWTLNIVASMTVGFTRNGVTVMDFPEILKNYLRTWCIPDVALVLLDWLSLALPAEQSMDESTEFLRLVRLLRIIRILRLVRMLKLRTLMANFHDLINSEYWSLVANMSQIVTFMLGINHLVACGFYGLTEITQASEETSWVSHFGFEGTSWSYRYATALHWSITQFTPAAMEVHPTNMPERSYSIAVVIFAMVGFSSLVGGITSILTQLRGLSQEKAKELWKLRRYMRLKHVKADLNVRIQRYVEHAWNERQMNLSIGSVKFVELLSEPLRDELLCAVDMPTMVVHPLFSFLQKEQEVTLRRLVTHAIQHKFLARGDIHFYSAEVATHAYFTVSGNQTYTQHPPRVAVAVAVEIDRNQQWVGEQVLWANDWVHLGSFQAVSESDMMALDPAEVAKALSSNPPAWNAVAGYAQEFTMWLNSQHTNELSDILSAEDLSYVFDELKKRNSPITGKEKP</sequence>
<dbReference type="GO" id="GO:0005249">
    <property type="term" value="F:voltage-gated potassium channel activity"/>
    <property type="evidence" value="ECO:0007669"/>
    <property type="project" value="TreeGrafter"/>
</dbReference>
<evidence type="ECO:0000259" key="6">
    <source>
        <dbReference type="Pfam" id="PF00520"/>
    </source>
</evidence>
<feature type="transmembrane region" description="Helical" evidence="5">
    <location>
        <begin position="62"/>
        <end position="81"/>
    </location>
</feature>
<dbReference type="PANTHER" id="PTHR45689:SF5">
    <property type="entry name" value="I[[H]] CHANNEL, ISOFORM E"/>
    <property type="match status" value="1"/>
</dbReference>
<dbReference type="Gene3D" id="1.10.287.630">
    <property type="entry name" value="Helix hairpin bin"/>
    <property type="match status" value="1"/>
</dbReference>
<dbReference type="GO" id="GO:0098855">
    <property type="term" value="C:HCN channel complex"/>
    <property type="evidence" value="ECO:0007669"/>
    <property type="project" value="TreeGrafter"/>
</dbReference>
<evidence type="ECO:0000256" key="5">
    <source>
        <dbReference type="SAM" id="Phobius"/>
    </source>
</evidence>
<evidence type="ECO:0000256" key="1">
    <source>
        <dbReference type="ARBA" id="ARBA00004141"/>
    </source>
</evidence>
<dbReference type="GO" id="GO:0003254">
    <property type="term" value="P:regulation of membrane depolarization"/>
    <property type="evidence" value="ECO:0007669"/>
    <property type="project" value="TreeGrafter"/>
</dbReference>
<dbReference type="Gene3D" id="1.10.287.70">
    <property type="match status" value="1"/>
</dbReference>